<reference evidence="1" key="1">
    <citation type="submission" date="2023-07" db="EMBL/GenBank/DDBJ databases">
        <title>Sorghum-associated microbial communities from plants grown in Nebraska, USA.</title>
        <authorList>
            <person name="Schachtman D."/>
        </authorList>
    </citation>
    <scope>NUCLEOTIDE SEQUENCE</scope>
    <source>
        <strain evidence="1">2697</strain>
    </source>
</reference>
<evidence type="ECO:0000313" key="1">
    <source>
        <dbReference type="EMBL" id="MDR6783842.1"/>
    </source>
</evidence>
<comment type="caution">
    <text evidence="1">The sequence shown here is derived from an EMBL/GenBank/DDBJ whole genome shotgun (WGS) entry which is preliminary data.</text>
</comment>
<proteinExistence type="predicted"/>
<evidence type="ECO:0000313" key="2">
    <source>
        <dbReference type="Proteomes" id="UP001246858"/>
    </source>
</evidence>
<sequence length="580" mass="64980">MKNAIKYIAIAAVSAGLLWTAGCKKATDKSFLDPTDIGQVNEQTVFADSAMSIQFLTSVYGDLNRTYFVENGISGGGIWPFSDASDDGEARWSSGFSQGYNMANVANASSNTFTRNTWSQSYSMIRRVNVFLDNIDRAPLSAAKKTRLKAEARFLRAYSYYHLLRTFGGVPLLGDKKYSLTDDFNLPRSTFAATLDYIESELNTVAAILPLEHLPEDFGRPTKGAALAIKAKMLLMAASPLYNESNPGTGAVKPLIGYESYDPGRWKKAADAAKAVMDLNLYSLVEDNITAPGYGYYNMGIQRKNSEYIFQVMMNSDRFYEKYMLPASRGGQNYGNPTQQLVDDYGMANGKLITEVGSGYVEATPYKDRDPRFYYTIIYNQALWLDRTSLTKKPVDLYHLAPGDGMGSAAYNTVTGYLWRRFCNENAGGNYGVMSQIGLVVSRYADILLMYAEALNEAQGPSAEIYNAVETVRKRAGLMPYQLTTGLTKEQMRTVIRHERRIEFAAEEGHRLFDILRWKVAEDLLKGPMGGMRWTKTGSTFTATRIVFETRKFNSPQMYYYPIPLVEINKNNQLIQNPGW</sequence>
<dbReference type="Proteomes" id="UP001246858">
    <property type="component" value="Unassembled WGS sequence"/>
</dbReference>
<organism evidence="1 2">
    <name type="scientific">Pedobacter africanus</name>
    <dbReference type="NCBI Taxonomy" id="151894"/>
    <lineage>
        <taxon>Bacteria</taxon>
        <taxon>Pseudomonadati</taxon>
        <taxon>Bacteroidota</taxon>
        <taxon>Sphingobacteriia</taxon>
        <taxon>Sphingobacteriales</taxon>
        <taxon>Sphingobacteriaceae</taxon>
        <taxon>Pedobacter</taxon>
    </lineage>
</organism>
<accession>A0ACC6KXD5</accession>
<name>A0ACC6KXD5_9SPHI</name>
<keyword evidence="2" id="KW-1185">Reference proteome</keyword>
<protein>
    <submittedName>
        <fullName evidence="1">Uncharacterized protein</fullName>
    </submittedName>
</protein>
<dbReference type="EMBL" id="JAVDTF010000002">
    <property type="protein sequence ID" value="MDR6783842.1"/>
    <property type="molecule type" value="Genomic_DNA"/>
</dbReference>
<gene>
    <name evidence="1" type="ORF">J2X78_002407</name>
</gene>